<accession>A0ABY6M2D6</accession>
<dbReference type="EMBL" id="CP081495">
    <property type="protein sequence ID" value="UYW01570.1"/>
    <property type="molecule type" value="Genomic_DNA"/>
</dbReference>
<feature type="transmembrane region" description="Helical" evidence="1">
    <location>
        <begin position="25"/>
        <end position="45"/>
    </location>
</feature>
<proteinExistence type="predicted"/>
<keyword evidence="1" id="KW-0812">Transmembrane</keyword>
<dbReference type="Proteomes" id="UP001163328">
    <property type="component" value="Chromosome"/>
</dbReference>
<feature type="transmembrane region" description="Helical" evidence="1">
    <location>
        <begin position="161"/>
        <end position="183"/>
    </location>
</feature>
<dbReference type="Pfam" id="PF13858">
    <property type="entry name" value="DUF4199"/>
    <property type="match status" value="1"/>
</dbReference>
<feature type="transmembrane region" description="Helical" evidence="1">
    <location>
        <begin position="51"/>
        <end position="72"/>
    </location>
</feature>
<keyword evidence="1" id="KW-1133">Transmembrane helix</keyword>
<evidence type="ECO:0000313" key="3">
    <source>
        <dbReference type="Proteomes" id="UP001163328"/>
    </source>
</evidence>
<dbReference type="InterPro" id="IPR025250">
    <property type="entry name" value="DUF4199"/>
</dbReference>
<organism evidence="2 3">
    <name type="scientific">Flavobacterium agricola</name>
    <dbReference type="NCBI Taxonomy" id="2870839"/>
    <lineage>
        <taxon>Bacteria</taxon>
        <taxon>Pseudomonadati</taxon>
        <taxon>Bacteroidota</taxon>
        <taxon>Flavobacteriia</taxon>
        <taxon>Flavobacteriales</taxon>
        <taxon>Flavobacteriaceae</taxon>
        <taxon>Flavobacterium</taxon>
    </lineage>
</organism>
<name>A0ABY6M2D6_9FLAO</name>
<evidence type="ECO:0000313" key="2">
    <source>
        <dbReference type="EMBL" id="UYW01570.1"/>
    </source>
</evidence>
<reference evidence="2" key="1">
    <citation type="submission" date="2021-08" db="EMBL/GenBank/DDBJ databases">
        <title>Flavobacterium sp. strain CC-SYL302.</title>
        <authorList>
            <person name="Lin S.-Y."/>
            <person name="Lee T.-H."/>
            <person name="Young C.-C."/>
        </authorList>
    </citation>
    <scope>NUCLEOTIDE SEQUENCE</scope>
    <source>
        <strain evidence="2">CC-SYL302</strain>
    </source>
</reference>
<sequence length="189" mass="21064">MKSVMDNQEIYDPVKVKQIVQKNGVFYGLIMGGISVLICLGIYLIDYRLFLNPYIGIVELAIYAILGIMVVWTTRQKLGNAIIFKDAFTTYFIAGAIGSTISVIFYIIIFNVVAPEIQGPLKEMSLEYSLKMANSLNLTQEQIDAMIIEARSANPYTVGEYISGLAVKLIGHAMYGAFLGLIFRNRQTI</sequence>
<feature type="transmembrane region" description="Helical" evidence="1">
    <location>
        <begin position="92"/>
        <end position="114"/>
    </location>
</feature>
<protein>
    <submittedName>
        <fullName evidence="2">DUF4199 family protein</fullName>
    </submittedName>
</protein>
<keyword evidence="1" id="KW-0472">Membrane</keyword>
<dbReference type="RefSeq" id="WP_264434044.1">
    <property type="nucleotide sequence ID" value="NZ_CP081495.1"/>
</dbReference>
<gene>
    <name evidence="2" type="ORF">K5I29_01175</name>
</gene>
<keyword evidence="3" id="KW-1185">Reference proteome</keyword>
<evidence type="ECO:0000256" key="1">
    <source>
        <dbReference type="SAM" id="Phobius"/>
    </source>
</evidence>